<proteinExistence type="predicted"/>
<sequence length="429" mass="49128">MAITGTPTYSFGHTTFGLHCRKSTWSTANEPVTKEQIHPSDSNNAEYMNSHSHKGSKAVCGRHLTVRTFHKIIDCLNALQKRKALCPRHESVVFVSQLTSTEIPSYNGGGDNLEKRYLGVLRQLEQIYYCLSCRNLLKKNDGLSCQNEDFVHQKRLFLRLMKQCLGSTDNDLKDTLEENSYTMRMSNLPSENCRFGSADDSIMKERHSRPLDKSQYCWEWLLCSVDETDETDCSDYPHEFGPDNHRAVFMNHSNLCQTNGFCQSWSGCETASQSAGSSPDCWRPRRITERHELISKAQAVPQPNRYSHRQLPHRVSRQPEKRMRTKPKPGICKHYSAEVTSSNTFSNDQGDELVHTGCRRTPWFATPRECKFDHQLWSAFSSMNLCSSTEDEDRFRRNSQTLDFLSSLSPTVNIIPPPNHNPFAKNESV</sequence>
<name>A0A4S2M389_OPIFE</name>
<dbReference type="OrthoDB" id="6256975at2759"/>
<reference evidence="2 3" key="1">
    <citation type="journal article" date="2019" name="BMC Genomics">
        <title>New insights from Opisthorchis felineus genome: update on genomics of the epidemiologically important liver flukes.</title>
        <authorList>
            <person name="Ershov N.I."/>
            <person name="Mordvinov V.A."/>
            <person name="Prokhortchouk E.B."/>
            <person name="Pakharukova M.Y."/>
            <person name="Gunbin K.V."/>
            <person name="Ustyantsev K."/>
            <person name="Genaev M.A."/>
            <person name="Blinov A.G."/>
            <person name="Mazur A."/>
            <person name="Boulygina E."/>
            <person name="Tsygankova S."/>
            <person name="Khrameeva E."/>
            <person name="Chekanov N."/>
            <person name="Fan G."/>
            <person name="Xiao A."/>
            <person name="Zhang H."/>
            <person name="Xu X."/>
            <person name="Yang H."/>
            <person name="Solovyev V."/>
            <person name="Lee S.M."/>
            <person name="Liu X."/>
            <person name="Afonnikov D.A."/>
            <person name="Skryabin K.G."/>
        </authorList>
    </citation>
    <scope>NUCLEOTIDE SEQUENCE [LARGE SCALE GENOMIC DNA]</scope>
    <source>
        <strain evidence="2">AK-0245</strain>
        <tissue evidence="2">Whole organism</tissue>
    </source>
</reference>
<feature type="region of interest" description="Disordered" evidence="1">
    <location>
        <begin position="303"/>
        <end position="330"/>
    </location>
</feature>
<evidence type="ECO:0000313" key="3">
    <source>
        <dbReference type="Proteomes" id="UP000308267"/>
    </source>
</evidence>
<dbReference type="EMBL" id="SJOL01005146">
    <property type="protein sequence ID" value="TGZ70750.1"/>
    <property type="molecule type" value="Genomic_DNA"/>
</dbReference>
<accession>A0A4S2M389</accession>
<keyword evidence="3" id="KW-1185">Reference proteome</keyword>
<comment type="caution">
    <text evidence="2">The sequence shown here is derived from an EMBL/GenBank/DDBJ whole genome shotgun (WGS) entry which is preliminary data.</text>
</comment>
<evidence type="ECO:0000313" key="2">
    <source>
        <dbReference type="EMBL" id="TGZ70750.1"/>
    </source>
</evidence>
<evidence type="ECO:0000256" key="1">
    <source>
        <dbReference type="SAM" id="MobiDB-lite"/>
    </source>
</evidence>
<feature type="compositionally biased region" description="Basic residues" evidence="1">
    <location>
        <begin position="306"/>
        <end position="316"/>
    </location>
</feature>
<protein>
    <submittedName>
        <fullName evidence="2">Uncharacterized protein</fullName>
    </submittedName>
</protein>
<organism evidence="2 3">
    <name type="scientific">Opisthorchis felineus</name>
    <dbReference type="NCBI Taxonomy" id="147828"/>
    <lineage>
        <taxon>Eukaryota</taxon>
        <taxon>Metazoa</taxon>
        <taxon>Spiralia</taxon>
        <taxon>Lophotrochozoa</taxon>
        <taxon>Platyhelminthes</taxon>
        <taxon>Trematoda</taxon>
        <taxon>Digenea</taxon>
        <taxon>Opisthorchiida</taxon>
        <taxon>Opisthorchiata</taxon>
        <taxon>Opisthorchiidae</taxon>
        <taxon>Opisthorchis</taxon>
    </lineage>
</organism>
<dbReference type="AlphaFoldDB" id="A0A4S2M389"/>
<dbReference type="Proteomes" id="UP000308267">
    <property type="component" value="Unassembled WGS sequence"/>
</dbReference>
<gene>
    <name evidence="2" type="ORF">CRM22_003013</name>
</gene>